<reference evidence="2 3" key="1">
    <citation type="submission" date="2024-04" db="EMBL/GenBank/DDBJ databases">
        <title>Symmetric and asymmetric DNA N6-adenine methylation regulates different biological responses in Mucorales.</title>
        <authorList>
            <consortium name="Lawrence Berkeley National Laboratory"/>
            <person name="Lax C."/>
            <person name="Mondo S.J."/>
            <person name="Osorio-Concepcion M."/>
            <person name="Muszewska A."/>
            <person name="Corrochano-Luque M."/>
            <person name="Gutierrez G."/>
            <person name="Riley R."/>
            <person name="Lipzen A."/>
            <person name="Guo J."/>
            <person name="Hundley H."/>
            <person name="Amirebrahimi M."/>
            <person name="Ng V."/>
            <person name="Lorenzo-Gutierrez D."/>
            <person name="Binder U."/>
            <person name="Yang J."/>
            <person name="Song Y."/>
            <person name="Canovas D."/>
            <person name="Navarro E."/>
            <person name="Freitag M."/>
            <person name="Gabaldon T."/>
            <person name="Grigoriev I.V."/>
            <person name="Corrochano L.M."/>
            <person name="Nicolas F.E."/>
            <person name="Garre V."/>
        </authorList>
    </citation>
    <scope>NUCLEOTIDE SEQUENCE [LARGE SCALE GENOMIC DNA]</scope>
    <source>
        <strain evidence="2 3">L51</strain>
    </source>
</reference>
<gene>
    <name evidence="2" type="ORF">J3Q64DRAFT_1708615</name>
</gene>
<protein>
    <submittedName>
        <fullName evidence="2">Uncharacterized protein</fullName>
    </submittedName>
</protein>
<sequence>MKRIYMHINYRIPVMSYFHCITTFILHSVICNPLLLSLKLLSRAHGPNKAQRVKDIKRNLDYFVLSKPFCVFPIPFCLILYCTVMSFFTRLSISTG</sequence>
<feature type="transmembrane region" description="Helical" evidence="1">
    <location>
        <begin position="16"/>
        <end position="41"/>
    </location>
</feature>
<organism evidence="2 3">
    <name type="scientific">Phycomyces blakesleeanus</name>
    <dbReference type="NCBI Taxonomy" id="4837"/>
    <lineage>
        <taxon>Eukaryota</taxon>
        <taxon>Fungi</taxon>
        <taxon>Fungi incertae sedis</taxon>
        <taxon>Mucoromycota</taxon>
        <taxon>Mucoromycotina</taxon>
        <taxon>Mucoromycetes</taxon>
        <taxon>Mucorales</taxon>
        <taxon>Phycomycetaceae</taxon>
        <taxon>Phycomyces</taxon>
    </lineage>
</organism>
<keyword evidence="3" id="KW-1185">Reference proteome</keyword>
<proteinExistence type="predicted"/>
<feature type="transmembrane region" description="Helical" evidence="1">
    <location>
        <begin position="62"/>
        <end position="88"/>
    </location>
</feature>
<keyword evidence="1" id="KW-0472">Membrane</keyword>
<name>A0ABR3BCW9_PHYBL</name>
<keyword evidence="1" id="KW-0812">Transmembrane</keyword>
<evidence type="ECO:0000313" key="3">
    <source>
        <dbReference type="Proteomes" id="UP001448207"/>
    </source>
</evidence>
<accession>A0ABR3BCW9</accession>
<evidence type="ECO:0000313" key="2">
    <source>
        <dbReference type="EMBL" id="KAL0096633.1"/>
    </source>
</evidence>
<dbReference type="Proteomes" id="UP001448207">
    <property type="component" value="Unassembled WGS sequence"/>
</dbReference>
<keyword evidence="1" id="KW-1133">Transmembrane helix</keyword>
<evidence type="ECO:0000256" key="1">
    <source>
        <dbReference type="SAM" id="Phobius"/>
    </source>
</evidence>
<dbReference type="EMBL" id="JBCLYO010000001">
    <property type="protein sequence ID" value="KAL0096633.1"/>
    <property type="molecule type" value="Genomic_DNA"/>
</dbReference>
<comment type="caution">
    <text evidence="2">The sequence shown here is derived from an EMBL/GenBank/DDBJ whole genome shotgun (WGS) entry which is preliminary data.</text>
</comment>